<organism evidence="2 3">
    <name type="scientific">Austropuccinia psidii MF-1</name>
    <dbReference type="NCBI Taxonomy" id="1389203"/>
    <lineage>
        <taxon>Eukaryota</taxon>
        <taxon>Fungi</taxon>
        <taxon>Dikarya</taxon>
        <taxon>Basidiomycota</taxon>
        <taxon>Pucciniomycotina</taxon>
        <taxon>Pucciniomycetes</taxon>
        <taxon>Pucciniales</taxon>
        <taxon>Sphaerophragmiaceae</taxon>
        <taxon>Austropuccinia</taxon>
    </lineage>
</organism>
<dbReference type="EMBL" id="AVOT02010543">
    <property type="protein sequence ID" value="MBW0490354.1"/>
    <property type="molecule type" value="Genomic_DNA"/>
</dbReference>
<dbReference type="Proteomes" id="UP000765509">
    <property type="component" value="Unassembled WGS sequence"/>
</dbReference>
<name>A0A9Q3CTD7_9BASI</name>
<dbReference type="AlphaFoldDB" id="A0A9Q3CTD7"/>
<reference evidence="2" key="1">
    <citation type="submission" date="2021-03" db="EMBL/GenBank/DDBJ databases">
        <title>Draft genome sequence of rust myrtle Austropuccinia psidii MF-1, a brazilian biotype.</title>
        <authorList>
            <person name="Quecine M.C."/>
            <person name="Pachon D.M.R."/>
            <person name="Bonatelli M.L."/>
            <person name="Correr F.H."/>
            <person name="Franceschini L.M."/>
            <person name="Leite T.F."/>
            <person name="Margarido G.R.A."/>
            <person name="Almeida C.A."/>
            <person name="Ferrarezi J.A."/>
            <person name="Labate C.A."/>
        </authorList>
    </citation>
    <scope>NUCLEOTIDE SEQUENCE</scope>
    <source>
        <strain evidence="2">MF-1</strain>
    </source>
</reference>
<comment type="caution">
    <text evidence="2">The sequence shown here is derived from an EMBL/GenBank/DDBJ whole genome shotgun (WGS) entry which is preliminary data.</text>
</comment>
<accession>A0A9Q3CTD7</accession>
<feature type="region of interest" description="Disordered" evidence="1">
    <location>
        <begin position="82"/>
        <end position="104"/>
    </location>
</feature>
<proteinExistence type="predicted"/>
<evidence type="ECO:0000256" key="1">
    <source>
        <dbReference type="SAM" id="MobiDB-lite"/>
    </source>
</evidence>
<keyword evidence="3" id="KW-1185">Reference proteome</keyword>
<evidence type="ECO:0000313" key="2">
    <source>
        <dbReference type="EMBL" id="MBW0490354.1"/>
    </source>
</evidence>
<sequence>MSFKLTELTEYSPSVLWGSGMLSQLDSTGHFDPSQTYDGYKAVRSSKFHFCFVGKKPCPCTGPPASNVRRYLWSRKDRSLEKELPVSEAPTPDGTSGYSKLTGSRQRDLARWTNAGGPIPVGGSDELDSEEVEVVHNSIGHQSSTSPSHPPAKRFQSHIIPSTPRAFQPTLATNCTALLPASPSSSTIRPAFIPELRPSPIHQSRNFAIVTSQRLQPVASSSRRREQLSPLWFPAAQVFQKSNCWPIQVTREYPDTESVNQDAVARLLRRVDRNSREVIEYANNRNIPGTASEEIAAKFACYEDELINDFQRTFDHLGRDN</sequence>
<feature type="compositionally biased region" description="Polar residues" evidence="1">
    <location>
        <begin position="93"/>
        <end position="104"/>
    </location>
</feature>
<evidence type="ECO:0000313" key="3">
    <source>
        <dbReference type="Proteomes" id="UP000765509"/>
    </source>
</evidence>
<gene>
    <name evidence="2" type="ORF">O181_030069</name>
</gene>
<protein>
    <submittedName>
        <fullName evidence="2">Uncharacterized protein</fullName>
    </submittedName>
</protein>